<evidence type="ECO:0000313" key="3">
    <source>
        <dbReference type="Proteomes" id="UP001408356"/>
    </source>
</evidence>
<evidence type="ECO:0000259" key="1">
    <source>
        <dbReference type="Pfam" id="PF11790"/>
    </source>
</evidence>
<organism evidence="2 3">
    <name type="scientific">Seiridium unicorne</name>
    <dbReference type="NCBI Taxonomy" id="138068"/>
    <lineage>
        <taxon>Eukaryota</taxon>
        <taxon>Fungi</taxon>
        <taxon>Dikarya</taxon>
        <taxon>Ascomycota</taxon>
        <taxon>Pezizomycotina</taxon>
        <taxon>Sordariomycetes</taxon>
        <taxon>Xylariomycetidae</taxon>
        <taxon>Amphisphaeriales</taxon>
        <taxon>Sporocadaceae</taxon>
        <taxon>Seiridium</taxon>
    </lineage>
</organism>
<dbReference type="InterPro" id="IPR024655">
    <property type="entry name" value="Asl1_glyco_hydro_catalytic"/>
</dbReference>
<feature type="domain" description="Asl1-like glycosyl hydrolase catalytic" evidence="1">
    <location>
        <begin position="181"/>
        <end position="409"/>
    </location>
</feature>
<keyword evidence="3" id="KW-1185">Reference proteome</keyword>
<accession>A0ABR2US50</accession>
<dbReference type="InterPro" id="IPR053183">
    <property type="entry name" value="ASL1"/>
</dbReference>
<dbReference type="PANTHER" id="PTHR34154">
    <property type="entry name" value="ALKALI-SENSITIVE LINKAGE PROTEIN 1"/>
    <property type="match status" value="1"/>
</dbReference>
<protein>
    <submittedName>
        <fullName evidence="2">Glycosyl hydrolase catalytic core-domain-containing protein</fullName>
    </submittedName>
</protein>
<dbReference type="PANTHER" id="PTHR34154:SF13">
    <property type="entry name" value="ASL1-LIKE GLYCOSYL HYDROLASE CATALYTIC DOMAIN-CONTAINING PROTEIN"/>
    <property type="match status" value="1"/>
</dbReference>
<dbReference type="InterPro" id="IPR017853">
    <property type="entry name" value="GH"/>
</dbReference>
<proteinExistence type="predicted"/>
<gene>
    <name evidence="2" type="ORF">SUNI508_08641</name>
</gene>
<dbReference type="EMBL" id="JARVKF010000397">
    <property type="protein sequence ID" value="KAK9417490.1"/>
    <property type="molecule type" value="Genomic_DNA"/>
</dbReference>
<dbReference type="Proteomes" id="UP001408356">
    <property type="component" value="Unassembled WGS sequence"/>
</dbReference>
<reference evidence="2 3" key="1">
    <citation type="journal article" date="2024" name="J. Plant Pathol.">
        <title>Sequence and assembly of the genome of Seiridium unicorne, isolate CBS 538.82, causal agent of cypress canker disease.</title>
        <authorList>
            <person name="Scali E."/>
            <person name="Rocca G.D."/>
            <person name="Danti R."/>
            <person name="Garbelotto M."/>
            <person name="Barberini S."/>
            <person name="Baroncelli R."/>
            <person name="Emiliani G."/>
        </authorList>
    </citation>
    <scope>NUCLEOTIDE SEQUENCE [LARGE SCALE GENOMIC DNA]</scope>
    <source>
        <strain evidence="2 3">BM-138-508</strain>
    </source>
</reference>
<dbReference type="Pfam" id="PF11790">
    <property type="entry name" value="Glyco_hydro_cc"/>
    <property type="match status" value="1"/>
</dbReference>
<name>A0ABR2US50_9PEZI</name>
<keyword evidence="2" id="KW-0378">Hydrolase</keyword>
<dbReference type="SUPFAM" id="SSF51445">
    <property type="entry name" value="(Trans)glycosidases"/>
    <property type="match status" value="1"/>
</dbReference>
<sequence>MFSKFIVPALAATNLLNGVEASSRHRHMHKRDVVYAATEVEIATVYETVTVYAGEEATAATADAAPQSFYAAAHHGSSSSADSVTSAASTTTYAAATSAAPTTATTATTAPVVVAEPAATSSSTTLATIVQSPVVEKASTTTPVTTAAPTTYAATTTTAAAASTTTKASSTGSSSSGAKRGLGYNDASLVSTIVSAASTTFGWCYDWGFTNGGLTASVAYVPMLWGPTHYDSSWDTAAKAAVSSGSEALFSFNECDNAGQANLDAATAASYHTQYLGPYKGQIKIGAPSITSSDTTGQGLSWLSEFMNSCGSDCALDFINLHWYGPGGEEGAQEFLDYLVKANTQTGYNVWVTEFGTVSGDEDAFLTYALDQLDNNSTFSFVEKYAYFYLAEGYLFDSTTALSSAGSIYASAS</sequence>
<dbReference type="Gene3D" id="3.20.20.80">
    <property type="entry name" value="Glycosidases"/>
    <property type="match status" value="1"/>
</dbReference>
<comment type="caution">
    <text evidence="2">The sequence shown here is derived from an EMBL/GenBank/DDBJ whole genome shotgun (WGS) entry which is preliminary data.</text>
</comment>
<evidence type="ECO:0000313" key="2">
    <source>
        <dbReference type="EMBL" id="KAK9417490.1"/>
    </source>
</evidence>
<dbReference type="GO" id="GO:0016787">
    <property type="term" value="F:hydrolase activity"/>
    <property type="evidence" value="ECO:0007669"/>
    <property type="project" value="UniProtKB-KW"/>
</dbReference>